<dbReference type="EMBL" id="SPUK01000004">
    <property type="protein sequence ID" value="TQV97596.1"/>
    <property type="molecule type" value="Genomic_DNA"/>
</dbReference>
<gene>
    <name evidence="2" type="ORF">IF1G_03339</name>
</gene>
<evidence type="ECO:0000256" key="1">
    <source>
        <dbReference type="SAM" id="MobiDB-lite"/>
    </source>
</evidence>
<proteinExistence type="predicted"/>
<accession>A0A545V797</accession>
<dbReference type="AlphaFoldDB" id="A0A545V797"/>
<evidence type="ECO:0000313" key="3">
    <source>
        <dbReference type="Proteomes" id="UP000315783"/>
    </source>
</evidence>
<sequence>MAKSKSHSFRKKKQGKEKEGSLAKAARGTGRYGRLVDGPGRRPKSERGALAQDPGQRLRGPLLRWAARGQKKKKERASGRESGLGCGLWGALVPETPANTCIVPLHPSHLRW</sequence>
<evidence type="ECO:0000313" key="2">
    <source>
        <dbReference type="EMBL" id="TQV97596.1"/>
    </source>
</evidence>
<comment type="caution">
    <text evidence="2">The sequence shown here is derived from an EMBL/GenBank/DDBJ whole genome shotgun (WGS) entry which is preliminary data.</text>
</comment>
<dbReference type="Proteomes" id="UP000315783">
    <property type="component" value="Unassembled WGS sequence"/>
</dbReference>
<keyword evidence="3" id="KW-1185">Reference proteome</keyword>
<reference evidence="2 3" key="1">
    <citation type="journal article" date="2019" name="Appl. Microbiol. Biotechnol.">
        <title>Genome sequence of Isaria javanica and comparative genome analysis insights into family S53 peptidase evolution in fungal entomopathogens.</title>
        <authorList>
            <person name="Lin R."/>
            <person name="Zhang X."/>
            <person name="Xin B."/>
            <person name="Zou M."/>
            <person name="Gao Y."/>
            <person name="Qin F."/>
            <person name="Hu Q."/>
            <person name="Xie B."/>
            <person name="Cheng X."/>
        </authorList>
    </citation>
    <scope>NUCLEOTIDE SEQUENCE [LARGE SCALE GENOMIC DNA]</scope>
    <source>
        <strain evidence="2 3">IJ1G</strain>
    </source>
</reference>
<name>A0A545V797_9HYPO</name>
<organism evidence="2 3">
    <name type="scientific">Cordyceps javanica</name>
    <dbReference type="NCBI Taxonomy" id="43265"/>
    <lineage>
        <taxon>Eukaryota</taxon>
        <taxon>Fungi</taxon>
        <taxon>Dikarya</taxon>
        <taxon>Ascomycota</taxon>
        <taxon>Pezizomycotina</taxon>
        <taxon>Sordariomycetes</taxon>
        <taxon>Hypocreomycetidae</taxon>
        <taxon>Hypocreales</taxon>
        <taxon>Cordycipitaceae</taxon>
        <taxon>Cordyceps</taxon>
    </lineage>
</organism>
<protein>
    <submittedName>
        <fullName evidence="2">Uncharacterized protein</fullName>
    </submittedName>
</protein>
<feature type="region of interest" description="Disordered" evidence="1">
    <location>
        <begin position="1"/>
        <end position="84"/>
    </location>
</feature>
<feature type="compositionally biased region" description="Basic residues" evidence="1">
    <location>
        <begin position="1"/>
        <end position="15"/>
    </location>
</feature>